<organism evidence="1 2">
    <name type="scientific">Pluteus cervinus</name>
    <dbReference type="NCBI Taxonomy" id="181527"/>
    <lineage>
        <taxon>Eukaryota</taxon>
        <taxon>Fungi</taxon>
        <taxon>Dikarya</taxon>
        <taxon>Basidiomycota</taxon>
        <taxon>Agaricomycotina</taxon>
        <taxon>Agaricomycetes</taxon>
        <taxon>Agaricomycetidae</taxon>
        <taxon>Agaricales</taxon>
        <taxon>Pluteineae</taxon>
        <taxon>Pluteaceae</taxon>
        <taxon>Pluteus</taxon>
    </lineage>
</organism>
<accession>A0ACD3BFZ3</accession>
<dbReference type="Proteomes" id="UP000308600">
    <property type="component" value="Unassembled WGS sequence"/>
</dbReference>
<name>A0ACD3BFZ3_9AGAR</name>
<protein>
    <submittedName>
        <fullName evidence="1">Uncharacterized protein</fullName>
    </submittedName>
</protein>
<proteinExistence type="predicted"/>
<evidence type="ECO:0000313" key="2">
    <source>
        <dbReference type="Proteomes" id="UP000308600"/>
    </source>
</evidence>
<reference evidence="1 2" key="1">
    <citation type="journal article" date="2019" name="Nat. Ecol. Evol.">
        <title>Megaphylogeny resolves global patterns of mushroom evolution.</title>
        <authorList>
            <person name="Varga T."/>
            <person name="Krizsan K."/>
            <person name="Foldi C."/>
            <person name="Dima B."/>
            <person name="Sanchez-Garcia M."/>
            <person name="Sanchez-Ramirez S."/>
            <person name="Szollosi G.J."/>
            <person name="Szarkandi J.G."/>
            <person name="Papp V."/>
            <person name="Albert L."/>
            <person name="Andreopoulos W."/>
            <person name="Angelini C."/>
            <person name="Antonin V."/>
            <person name="Barry K.W."/>
            <person name="Bougher N.L."/>
            <person name="Buchanan P."/>
            <person name="Buyck B."/>
            <person name="Bense V."/>
            <person name="Catcheside P."/>
            <person name="Chovatia M."/>
            <person name="Cooper J."/>
            <person name="Damon W."/>
            <person name="Desjardin D."/>
            <person name="Finy P."/>
            <person name="Geml J."/>
            <person name="Haridas S."/>
            <person name="Hughes K."/>
            <person name="Justo A."/>
            <person name="Karasinski D."/>
            <person name="Kautmanova I."/>
            <person name="Kiss B."/>
            <person name="Kocsube S."/>
            <person name="Kotiranta H."/>
            <person name="LaButti K.M."/>
            <person name="Lechner B.E."/>
            <person name="Liimatainen K."/>
            <person name="Lipzen A."/>
            <person name="Lukacs Z."/>
            <person name="Mihaltcheva S."/>
            <person name="Morgado L.N."/>
            <person name="Niskanen T."/>
            <person name="Noordeloos M.E."/>
            <person name="Ohm R.A."/>
            <person name="Ortiz-Santana B."/>
            <person name="Ovrebo C."/>
            <person name="Racz N."/>
            <person name="Riley R."/>
            <person name="Savchenko A."/>
            <person name="Shiryaev A."/>
            <person name="Soop K."/>
            <person name="Spirin V."/>
            <person name="Szebenyi C."/>
            <person name="Tomsovsky M."/>
            <person name="Tulloss R.E."/>
            <person name="Uehling J."/>
            <person name="Grigoriev I.V."/>
            <person name="Vagvolgyi C."/>
            <person name="Papp T."/>
            <person name="Martin F.M."/>
            <person name="Miettinen O."/>
            <person name="Hibbett D.S."/>
            <person name="Nagy L.G."/>
        </authorList>
    </citation>
    <scope>NUCLEOTIDE SEQUENCE [LARGE SCALE GENOMIC DNA]</scope>
    <source>
        <strain evidence="1 2">NL-1719</strain>
    </source>
</reference>
<sequence length="818" mass="85539">MRGEICVGFATIFSFTSMMLLIFVHVGQINTSHVPRQIAMAKVNVSGYGDALHDALFNPIQALYTNNASLPLGQALGLRQFYEFGLYTHCGYVEERQGTSGICANKTVASQFRPLDSITSDMLANYSVLTQAVIVDTTFADSSYLGSSSRAAYWMILLGSICAALALILGVAINNFTFFASTTFAIVGSLFLLIGASIWTVIINKAASVNNFIVGQAGNPSPVGIEVSVGNGVFLTWAAFACLMISIVPYMVRYRFMRSISRAAALLAAFATSFLGAQAIPKVTRTGRYLYSDNGSRFYIKGIAYQEQGVVVDSADNDFGEPSSFVDPLAMGDACKRDLPFLTQLGVNTIRVYSVDSSLNHDDCMNALSNAGIYTIIDLSLPLNGSIDRLQPSWSTNIFDQYIRTIDTFSKYDNVLAYNIGNEVVISGNTTASPFVKAAARDTKAYLKSKGSNILIGYAAINGDATFRGDLANYLSCDSSGAGADSTAIDIYGLNDYEWCGASTFQDSYSATTQDFASYNVVAYFSEFGCITSPPRLWTEAVALLSGNMSDVWSGGIAFSYFPASSAQGQFGMVTISTDGSTVTTSDDFDRLQTQYALAAPPNSPAQSSVAASTYGACPATSDSLVTTTTLPPTPNEAACDCLFNALSCHFTPQTTNYTVVLGDLVGSACGLLSQGGGSCADIGGDGTDTPYGRVAACDPIIKLSYVMSEYYEANSRNAQACSFAGNGTVNAAASSSSPATAAASSCISNPTAVFTVSALPSGAPAGSSAQQTGAGSGKPGSGGGGSNNAATSTNAQTLMGLTLVTLTAVVGGVLTVL</sequence>
<gene>
    <name evidence="1" type="ORF">BDN72DRAFT_753554</name>
</gene>
<evidence type="ECO:0000313" key="1">
    <source>
        <dbReference type="EMBL" id="TFK76746.1"/>
    </source>
</evidence>
<keyword evidence="2" id="KW-1185">Reference proteome</keyword>
<dbReference type="EMBL" id="ML208259">
    <property type="protein sequence ID" value="TFK76746.1"/>
    <property type="molecule type" value="Genomic_DNA"/>
</dbReference>